<feature type="compositionally biased region" description="Polar residues" evidence="1">
    <location>
        <begin position="673"/>
        <end position="686"/>
    </location>
</feature>
<comment type="caution">
    <text evidence="2">The sequence shown here is derived from an EMBL/GenBank/DDBJ whole genome shotgun (WGS) entry which is preliminary data.</text>
</comment>
<dbReference type="EMBL" id="ONZP01000043">
    <property type="protein sequence ID" value="SPJ71540.1"/>
    <property type="molecule type" value="Genomic_DNA"/>
</dbReference>
<keyword evidence="3" id="KW-1185">Reference proteome</keyword>
<feature type="compositionally biased region" description="Low complexity" evidence="1">
    <location>
        <begin position="272"/>
        <end position="300"/>
    </location>
</feature>
<dbReference type="AlphaFoldDB" id="A0AAE8LZM9"/>
<feature type="compositionally biased region" description="Low complexity" evidence="1">
    <location>
        <begin position="307"/>
        <end position="328"/>
    </location>
</feature>
<feature type="region of interest" description="Disordered" evidence="1">
    <location>
        <begin position="1"/>
        <end position="23"/>
    </location>
</feature>
<feature type="compositionally biased region" description="Polar residues" evidence="1">
    <location>
        <begin position="1"/>
        <end position="19"/>
    </location>
</feature>
<reference evidence="2" key="1">
    <citation type="submission" date="2018-03" db="EMBL/GenBank/DDBJ databases">
        <authorList>
            <person name="Guldener U."/>
        </authorList>
    </citation>
    <scope>NUCLEOTIDE SEQUENCE</scope>
</reference>
<feature type="compositionally biased region" description="Polar residues" evidence="1">
    <location>
        <begin position="387"/>
        <end position="400"/>
    </location>
</feature>
<protein>
    <submittedName>
        <fullName evidence="2">Uncharacterized protein</fullName>
    </submittedName>
</protein>
<feature type="region of interest" description="Disordered" evidence="1">
    <location>
        <begin position="47"/>
        <end position="414"/>
    </location>
</feature>
<accession>A0AAE8LZM9</accession>
<feature type="compositionally biased region" description="Low complexity" evidence="1">
    <location>
        <begin position="215"/>
        <end position="249"/>
    </location>
</feature>
<sequence>MPSNNPTTFRLTRSRSALSNAPPLMIMGFGNYPEQVPLPADAEPLTAEQVIIRNGGNQFPPFRSRRRQAPTPTTSPFPQASPSPGASPSPSSAASPQPAAAPLPASSSSASSRSGSSSSASPQAPPQASPSPQASSPSPSPQDNSPSHSPQSPPPQTPPAMSSTVVSSLTIPSTAAVSPVSSSPRGTPSYHGSSPLHVVGMSSPDIYARSSDLDSLSNSPQAAASPASPSAEGTPSYHGSIPSHSHGSPLPDMVFSSSPRSFHGGSSGYDASGGMSWVSYASSSSPSSSDEDSPSSSGSRISHHSSDNNGGSSGGDSNLSSSPGSSGDQEYRSGNDESDEPEVRSPEPSNNTGSSGGDPPNDDPNLSSDSNSSESPSNDDPRPVEDSNPQHVSPETPTRISSSSDNPSSQTDGVGPAAAVIVSNALSNVHNIRLNSGPPSLAIGQGAPAIVSPIFNSNDGNNPAGNNDFRIGPPVTLYRSTIVDGFSTRPNGLGKWQFRSADLLLPGPDPDLNIEITPDDQADDPPVYNIKLSFDISEYSKDEEDSAQSAQRPNPLFDTCYSCSGSSPRKRRRSSDTDDEGDSHDTKRRNLSTSSNVMVQASTITHTSAVTPQGPQNSFASSSNQRSSLRKRRRSDNDDYGGAHDTKRRCFSMPGDVAVRASSITNTSVVMTREPQNSLTSASNSPVPDVASPTDDMVSGSANTVMADSDGSGLGNASPLMLPHFDHEIPDLYHSGMRPRPHYDWYEQYHAVGFECAKVHGCTHNPGRHCHRCHAAWQRAWSQYFKAEELLNEAAANPESYLEEMNIDMRQDYMGVLMQGSGWEVLAPELQPPAGGSLRLHPTRIAKHRLALAQMASTE</sequence>
<name>A0AAE8LZM9_9HYPO</name>
<organism evidence="2 3">
    <name type="scientific">Fusarium torulosum</name>
    <dbReference type="NCBI Taxonomy" id="33205"/>
    <lineage>
        <taxon>Eukaryota</taxon>
        <taxon>Fungi</taxon>
        <taxon>Dikarya</taxon>
        <taxon>Ascomycota</taxon>
        <taxon>Pezizomycotina</taxon>
        <taxon>Sordariomycetes</taxon>
        <taxon>Hypocreomycetidae</taxon>
        <taxon>Hypocreales</taxon>
        <taxon>Nectriaceae</taxon>
        <taxon>Fusarium</taxon>
    </lineage>
</organism>
<feature type="compositionally biased region" description="Pro residues" evidence="1">
    <location>
        <begin position="73"/>
        <end position="87"/>
    </location>
</feature>
<feature type="compositionally biased region" description="Basic and acidic residues" evidence="1">
    <location>
        <begin position="329"/>
        <end position="345"/>
    </location>
</feature>
<evidence type="ECO:0000256" key="1">
    <source>
        <dbReference type="SAM" id="MobiDB-lite"/>
    </source>
</evidence>
<feature type="compositionally biased region" description="Low complexity" evidence="1">
    <location>
        <begin position="130"/>
        <end position="150"/>
    </location>
</feature>
<feature type="region of interest" description="Disordered" evidence="1">
    <location>
        <begin position="539"/>
        <end position="651"/>
    </location>
</feature>
<feature type="compositionally biased region" description="Polar residues" evidence="1">
    <location>
        <begin position="591"/>
        <end position="617"/>
    </location>
</feature>
<feature type="region of interest" description="Disordered" evidence="1">
    <location>
        <begin position="673"/>
        <end position="696"/>
    </location>
</feature>
<evidence type="ECO:0000313" key="3">
    <source>
        <dbReference type="Proteomes" id="UP001187734"/>
    </source>
</evidence>
<feature type="compositionally biased region" description="Low complexity" evidence="1">
    <location>
        <begin position="357"/>
        <end position="378"/>
    </location>
</feature>
<gene>
    <name evidence="2" type="ORF">FTOL_01268</name>
</gene>
<feature type="compositionally biased region" description="Low complexity" evidence="1">
    <location>
        <begin position="172"/>
        <end position="184"/>
    </location>
</feature>
<dbReference type="Proteomes" id="UP001187734">
    <property type="component" value="Unassembled WGS sequence"/>
</dbReference>
<feature type="compositionally biased region" description="Low complexity" evidence="1">
    <location>
        <begin position="618"/>
        <end position="627"/>
    </location>
</feature>
<proteinExistence type="predicted"/>
<evidence type="ECO:0000313" key="2">
    <source>
        <dbReference type="EMBL" id="SPJ71540.1"/>
    </source>
</evidence>
<feature type="compositionally biased region" description="Low complexity" evidence="1">
    <location>
        <begin position="88"/>
        <end position="122"/>
    </location>
</feature>
<feature type="compositionally biased region" description="Basic and acidic residues" evidence="1">
    <location>
        <begin position="635"/>
        <end position="645"/>
    </location>
</feature>